<dbReference type="RefSeq" id="WP_126471195.1">
    <property type="nucleotide sequence ID" value="NZ_RXOE01000003.1"/>
</dbReference>
<dbReference type="Proteomes" id="UP000267418">
    <property type="component" value="Unassembled WGS sequence"/>
</dbReference>
<keyword evidence="2" id="KW-1185">Reference proteome</keyword>
<dbReference type="EMBL" id="RXOE01000003">
    <property type="protein sequence ID" value="RTQ33701.1"/>
    <property type="molecule type" value="Genomic_DNA"/>
</dbReference>
<protein>
    <submittedName>
        <fullName evidence="1">Uncharacterized protein</fullName>
    </submittedName>
</protein>
<dbReference type="AlphaFoldDB" id="A0A3S0JVA8"/>
<accession>A0A3S0JVA8</accession>
<organism evidence="1 2">
    <name type="scientific">Variovorax gossypii</name>
    <dbReference type="NCBI Taxonomy" id="1679495"/>
    <lineage>
        <taxon>Bacteria</taxon>
        <taxon>Pseudomonadati</taxon>
        <taxon>Pseudomonadota</taxon>
        <taxon>Betaproteobacteria</taxon>
        <taxon>Burkholderiales</taxon>
        <taxon>Comamonadaceae</taxon>
        <taxon>Variovorax</taxon>
    </lineage>
</organism>
<sequence>MTSDQLAQAKDKDLAASLIAIRRAARAAREAAVRTNTAIVVQRGQKPVRITAEELRKAGVK</sequence>
<gene>
    <name evidence="1" type="ORF">EJP69_15110</name>
</gene>
<reference evidence="1 2" key="1">
    <citation type="submission" date="2018-12" db="EMBL/GenBank/DDBJ databases">
        <title>The genome of Variovorax gossypii DSM 100435.</title>
        <authorList>
            <person name="Gao J."/>
            <person name="Sun J."/>
        </authorList>
    </citation>
    <scope>NUCLEOTIDE SEQUENCE [LARGE SCALE GENOMIC DNA]</scope>
    <source>
        <strain evidence="1 2">DSM 100435</strain>
    </source>
</reference>
<evidence type="ECO:0000313" key="2">
    <source>
        <dbReference type="Proteomes" id="UP000267418"/>
    </source>
</evidence>
<evidence type="ECO:0000313" key="1">
    <source>
        <dbReference type="EMBL" id="RTQ33701.1"/>
    </source>
</evidence>
<name>A0A3S0JVA8_9BURK</name>
<comment type="caution">
    <text evidence="1">The sequence shown here is derived from an EMBL/GenBank/DDBJ whole genome shotgun (WGS) entry which is preliminary data.</text>
</comment>
<proteinExistence type="predicted"/>